<dbReference type="InterPro" id="IPR002182">
    <property type="entry name" value="NB-ARC"/>
</dbReference>
<protein>
    <recommendedName>
        <fullName evidence="7">CARD domain-containing protein</fullName>
    </recommendedName>
</protein>
<sequence>MLSEPECRVLSSVFDTLLLDFDPKDAVIFLESSGLLTEDLAEKIESKATRLERLRELLRIYRRRATDCDLLISYFEYAKQEHIANAMKTDLEHVLDGYGGPDVEPRFPHHLRLRKLLAGRVPRAFQHVKREAMQMRVAKTLRERCDLDSFFVVLHGIAGCGKSSLAAAVLADIPDLLGNCFESVIWLRDSSTEPNRVRYLFADLLLMLWDDVASDPPRVDDMSSVYLYKQIETALIDRPNVLVVLDDVCQKETVNFANQLGIRVLATTRNAELFASATCSVDIIHVDGVTTEESKELLGITDASTESEEALSEAISLCSGNVALLNIMRKLSAGRADRLMTFCRRLKTRGLSAVSAATSFEFESMHAALSASVQRLPSPDRDTLACAAILPSEEEIPLEIWGSVVPVDVIDADESEFLMLLSDRLTRLCENGDWFGHNKLNDTFKFSKMVELYLKDSVEADTVKTLINIMKMRLQREQQQGDAAMNPCLRCSRYGPVI</sequence>
<keyword evidence="1" id="KW-0053">Apoptosis</keyword>
<dbReference type="SUPFAM" id="SSF52540">
    <property type="entry name" value="P-loop containing nucleoside triphosphate hydrolases"/>
    <property type="match status" value="1"/>
</dbReference>
<dbReference type="InterPro" id="IPR036388">
    <property type="entry name" value="WH-like_DNA-bd_sf"/>
</dbReference>
<accession>A0AA36GXW8</accession>
<dbReference type="InterPro" id="IPR027417">
    <property type="entry name" value="P-loop_NTPase"/>
</dbReference>
<evidence type="ECO:0000313" key="6">
    <source>
        <dbReference type="Proteomes" id="UP001176961"/>
    </source>
</evidence>
<feature type="coiled-coil region" evidence="2">
    <location>
        <begin position="37"/>
        <end position="64"/>
    </location>
</feature>
<dbReference type="PANTHER" id="PTHR22845:SF5">
    <property type="entry name" value="APOPTOTIC PROTEASE-ACTIVATING FACTOR 1"/>
    <property type="match status" value="1"/>
</dbReference>
<reference evidence="5" key="1">
    <citation type="submission" date="2023-07" db="EMBL/GenBank/DDBJ databases">
        <authorList>
            <consortium name="CYATHOMIX"/>
        </authorList>
    </citation>
    <scope>NUCLEOTIDE SEQUENCE</scope>
    <source>
        <strain evidence="5">N/A</strain>
    </source>
</reference>
<keyword evidence="2" id="KW-0175">Coiled coil</keyword>
<dbReference type="Gene3D" id="1.10.533.10">
    <property type="entry name" value="Death Domain, Fas"/>
    <property type="match status" value="1"/>
</dbReference>
<dbReference type="InterPro" id="IPR054317">
    <property type="entry name" value="WHD_CED4"/>
</dbReference>
<dbReference type="InterPro" id="IPR036390">
    <property type="entry name" value="WH_DNA-bd_sf"/>
</dbReference>
<dbReference type="Proteomes" id="UP001176961">
    <property type="component" value="Unassembled WGS sequence"/>
</dbReference>
<proteinExistence type="predicted"/>
<dbReference type="Gene3D" id="1.10.10.10">
    <property type="entry name" value="Winged helix-like DNA-binding domain superfamily/Winged helix DNA-binding domain"/>
    <property type="match status" value="1"/>
</dbReference>
<evidence type="ECO:0000256" key="2">
    <source>
        <dbReference type="SAM" id="Coils"/>
    </source>
</evidence>
<keyword evidence="6" id="KW-1185">Reference proteome</keyword>
<dbReference type="GO" id="GO:0006915">
    <property type="term" value="P:apoptotic process"/>
    <property type="evidence" value="ECO:0007669"/>
    <property type="project" value="UniProtKB-KW"/>
</dbReference>
<evidence type="ECO:0000259" key="3">
    <source>
        <dbReference type="Pfam" id="PF00931"/>
    </source>
</evidence>
<feature type="domain" description="NB-ARC" evidence="3">
    <location>
        <begin position="131"/>
        <end position="298"/>
    </location>
</feature>
<name>A0AA36GXW8_CYLNA</name>
<dbReference type="InterPro" id="IPR011029">
    <property type="entry name" value="DEATH-like_dom_sf"/>
</dbReference>
<dbReference type="AlphaFoldDB" id="A0AA36GXW8"/>
<evidence type="ECO:0000313" key="5">
    <source>
        <dbReference type="EMBL" id="CAJ0600317.1"/>
    </source>
</evidence>
<evidence type="ECO:0008006" key="7">
    <source>
        <dbReference type="Google" id="ProtNLM"/>
    </source>
</evidence>
<dbReference type="PANTHER" id="PTHR22845">
    <property type="entry name" value="APOPTOTIC PROTEASE-ACTIVATING FACTOR 1"/>
    <property type="match status" value="1"/>
</dbReference>
<dbReference type="EMBL" id="CATQJL010000223">
    <property type="protein sequence ID" value="CAJ0600317.1"/>
    <property type="molecule type" value="Genomic_DNA"/>
</dbReference>
<feature type="domain" description="CED4 winged-helix" evidence="4">
    <location>
        <begin position="380"/>
        <end position="474"/>
    </location>
</feature>
<dbReference type="SUPFAM" id="SSF47986">
    <property type="entry name" value="DEATH domain"/>
    <property type="match status" value="1"/>
</dbReference>
<dbReference type="Gene3D" id="3.40.50.300">
    <property type="entry name" value="P-loop containing nucleotide triphosphate hydrolases"/>
    <property type="match status" value="1"/>
</dbReference>
<organism evidence="5 6">
    <name type="scientific">Cylicocyclus nassatus</name>
    <name type="common">Nematode worm</name>
    <dbReference type="NCBI Taxonomy" id="53992"/>
    <lineage>
        <taxon>Eukaryota</taxon>
        <taxon>Metazoa</taxon>
        <taxon>Ecdysozoa</taxon>
        <taxon>Nematoda</taxon>
        <taxon>Chromadorea</taxon>
        <taxon>Rhabditida</taxon>
        <taxon>Rhabditina</taxon>
        <taxon>Rhabditomorpha</taxon>
        <taxon>Strongyloidea</taxon>
        <taxon>Strongylidae</taxon>
        <taxon>Cylicocyclus</taxon>
    </lineage>
</organism>
<dbReference type="Pfam" id="PF00931">
    <property type="entry name" value="NB-ARC"/>
    <property type="match status" value="1"/>
</dbReference>
<evidence type="ECO:0000259" key="4">
    <source>
        <dbReference type="Pfam" id="PF22094"/>
    </source>
</evidence>
<dbReference type="SUPFAM" id="SSF46785">
    <property type="entry name" value="Winged helix' DNA-binding domain"/>
    <property type="match status" value="1"/>
</dbReference>
<dbReference type="GO" id="GO:0005829">
    <property type="term" value="C:cytosol"/>
    <property type="evidence" value="ECO:0007669"/>
    <property type="project" value="UniProtKB-ARBA"/>
</dbReference>
<gene>
    <name evidence="5" type="ORF">CYNAS_LOCUS12300</name>
</gene>
<dbReference type="GO" id="GO:0043531">
    <property type="term" value="F:ADP binding"/>
    <property type="evidence" value="ECO:0007669"/>
    <property type="project" value="InterPro"/>
</dbReference>
<evidence type="ECO:0000256" key="1">
    <source>
        <dbReference type="ARBA" id="ARBA00022703"/>
    </source>
</evidence>
<dbReference type="Pfam" id="PF22094">
    <property type="entry name" value="WHD_CED4"/>
    <property type="match status" value="1"/>
</dbReference>
<comment type="caution">
    <text evidence="5">The sequence shown here is derived from an EMBL/GenBank/DDBJ whole genome shotgun (WGS) entry which is preliminary data.</text>
</comment>